<gene>
    <name evidence="1" type="ORF">S03H2_40114</name>
</gene>
<reference evidence="1" key="1">
    <citation type="journal article" date="2014" name="Front. Microbiol.">
        <title>High frequency of phylogenetically diverse reductive dehalogenase-homologous genes in deep subseafloor sedimentary metagenomes.</title>
        <authorList>
            <person name="Kawai M."/>
            <person name="Futagami T."/>
            <person name="Toyoda A."/>
            <person name="Takaki Y."/>
            <person name="Nishi S."/>
            <person name="Hori S."/>
            <person name="Arai W."/>
            <person name="Tsubouchi T."/>
            <person name="Morono Y."/>
            <person name="Uchiyama I."/>
            <person name="Ito T."/>
            <person name="Fujiyama A."/>
            <person name="Inagaki F."/>
            <person name="Takami H."/>
        </authorList>
    </citation>
    <scope>NUCLEOTIDE SEQUENCE</scope>
    <source>
        <strain evidence="1">Expedition CK06-06</strain>
    </source>
</reference>
<dbReference type="EMBL" id="BARU01024848">
    <property type="protein sequence ID" value="GAH54029.1"/>
    <property type="molecule type" value="Genomic_DNA"/>
</dbReference>
<organism evidence="1">
    <name type="scientific">marine sediment metagenome</name>
    <dbReference type="NCBI Taxonomy" id="412755"/>
    <lineage>
        <taxon>unclassified sequences</taxon>
        <taxon>metagenomes</taxon>
        <taxon>ecological metagenomes</taxon>
    </lineage>
</organism>
<protein>
    <submittedName>
        <fullName evidence="1">Uncharacterized protein</fullName>
    </submittedName>
</protein>
<sequence length="34" mass="3302">MAGCGGCLPHGQAGDTILHGRGAIVSHDAASKGR</sequence>
<feature type="non-terminal residue" evidence="1">
    <location>
        <position position="34"/>
    </location>
</feature>
<accession>X1HJN3</accession>
<dbReference type="AlphaFoldDB" id="X1HJN3"/>
<comment type="caution">
    <text evidence="1">The sequence shown here is derived from an EMBL/GenBank/DDBJ whole genome shotgun (WGS) entry which is preliminary data.</text>
</comment>
<evidence type="ECO:0000313" key="1">
    <source>
        <dbReference type="EMBL" id="GAH54029.1"/>
    </source>
</evidence>
<proteinExistence type="predicted"/>
<name>X1HJN3_9ZZZZ</name>